<comment type="cofactor">
    <cofactor evidence="1">
        <name>FMN</name>
        <dbReference type="ChEBI" id="CHEBI:58210"/>
    </cofactor>
</comment>
<evidence type="ECO:0000256" key="3">
    <source>
        <dbReference type="ARBA" id="ARBA00022643"/>
    </source>
</evidence>
<dbReference type="InterPro" id="IPR001155">
    <property type="entry name" value="OxRdtase_FMN_N"/>
</dbReference>
<keyword evidence="5 7" id="KW-0560">Oxidoreductase</keyword>
<evidence type="ECO:0000256" key="4">
    <source>
        <dbReference type="ARBA" id="ARBA00022857"/>
    </source>
</evidence>
<sequence>MTHLFSPLQLREITFRNRVAVSPMCEYSSVDGFANDWHLVHLGSRAVGGAGLVLTEATAVSPEGRISPDDLGIWKDEHIPVLQRVTSFIHAQGSIAGMQLAHAGRKASMTSPWKGNKLVPAAAGGWQVVAPSAIPFSEDYGMPLALTTEGIQQVITDFSKAAVRALQAGFKVLEIHAAHGYLIHEFLSPLSNQRTDEYGGSFENRIRLLLEITAAIRAVWPAQYPLFVRISATDWAAGGWSLEESIQLAAVLKDKEVDLIDCSSGGLVAHAKITVGPLYQVPFAEKIHQETGMRTGAVGMITTAKEAEEIIATGKADLVIMARELLRDPYFPLHAAHELGFEGMPWPDQYLRAKKR</sequence>
<keyword evidence="4" id="KW-0521">NADP</keyword>
<dbReference type="PANTHER" id="PTHR43303">
    <property type="entry name" value="NADPH DEHYDROGENASE C23G7.10C-RELATED"/>
    <property type="match status" value="1"/>
</dbReference>
<dbReference type="Gene3D" id="3.20.20.70">
    <property type="entry name" value="Aldolase class I"/>
    <property type="match status" value="1"/>
</dbReference>
<keyword evidence="3" id="KW-0288">FMN</keyword>
<dbReference type="EMBL" id="JBEXAC010000001">
    <property type="protein sequence ID" value="MET6998002.1"/>
    <property type="molecule type" value="Genomic_DNA"/>
</dbReference>
<protein>
    <submittedName>
        <fullName evidence="7">NADPH dehydrogenase NamA</fullName>
        <ecNumber evidence="7">1.6.99.1</ecNumber>
    </submittedName>
</protein>
<accession>A0ABV2T5U3</accession>
<keyword evidence="2" id="KW-0285">Flavoprotein</keyword>
<organism evidence="7 8">
    <name type="scientific">Chitinophaga defluvii</name>
    <dbReference type="NCBI Taxonomy" id="3163343"/>
    <lineage>
        <taxon>Bacteria</taxon>
        <taxon>Pseudomonadati</taxon>
        <taxon>Bacteroidota</taxon>
        <taxon>Chitinophagia</taxon>
        <taxon>Chitinophagales</taxon>
        <taxon>Chitinophagaceae</taxon>
        <taxon>Chitinophaga</taxon>
    </lineage>
</organism>
<evidence type="ECO:0000256" key="2">
    <source>
        <dbReference type="ARBA" id="ARBA00022630"/>
    </source>
</evidence>
<evidence type="ECO:0000313" key="8">
    <source>
        <dbReference type="Proteomes" id="UP001549749"/>
    </source>
</evidence>
<evidence type="ECO:0000259" key="6">
    <source>
        <dbReference type="Pfam" id="PF00724"/>
    </source>
</evidence>
<feature type="domain" description="NADH:flavin oxidoreductase/NADH oxidase N-terminal" evidence="6">
    <location>
        <begin position="4"/>
        <end position="339"/>
    </location>
</feature>
<dbReference type="InterPro" id="IPR044152">
    <property type="entry name" value="YqjM-like"/>
</dbReference>
<comment type="caution">
    <text evidence="7">The sequence shown here is derived from an EMBL/GenBank/DDBJ whole genome shotgun (WGS) entry which is preliminary data.</text>
</comment>
<gene>
    <name evidence="7" type="primary">namA</name>
    <name evidence="7" type="ORF">ABR189_11505</name>
</gene>
<keyword evidence="8" id="KW-1185">Reference proteome</keyword>
<evidence type="ECO:0000256" key="5">
    <source>
        <dbReference type="ARBA" id="ARBA00023002"/>
    </source>
</evidence>
<dbReference type="NCBIfam" id="NF010047">
    <property type="entry name" value="PRK13523.1"/>
    <property type="match status" value="1"/>
</dbReference>
<evidence type="ECO:0000256" key="1">
    <source>
        <dbReference type="ARBA" id="ARBA00001917"/>
    </source>
</evidence>
<reference evidence="7 8" key="1">
    <citation type="submission" date="2024-06" db="EMBL/GenBank/DDBJ databases">
        <title>Chitinophaga defluvii sp. nov., isolated from municipal sewage.</title>
        <authorList>
            <person name="Zhang L."/>
        </authorList>
    </citation>
    <scope>NUCLEOTIDE SEQUENCE [LARGE SCALE GENOMIC DNA]</scope>
    <source>
        <strain evidence="7 8">H8</strain>
    </source>
</reference>
<dbReference type="GO" id="GO:0003959">
    <property type="term" value="F:NADPH dehydrogenase activity"/>
    <property type="evidence" value="ECO:0007669"/>
    <property type="project" value="UniProtKB-EC"/>
</dbReference>
<dbReference type="Pfam" id="PF00724">
    <property type="entry name" value="Oxidored_FMN"/>
    <property type="match status" value="1"/>
</dbReference>
<proteinExistence type="predicted"/>
<dbReference type="Proteomes" id="UP001549749">
    <property type="component" value="Unassembled WGS sequence"/>
</dbReference>
<dbReference type="InterPro" id="IPR013785">
    <property type="entry name" value="Aldolase_TIM"/>
</dbReference>
<name>A0ABV2T5U3_9BACT</name>
<dbReference type="EC" id="1.6.99.1" evidence="7"/>
<evidence type="ECO:0000313" key="7">
    <source>
        <dbReference type="EMBL" id="MET6998002.1"/>
    </source>
</evidence>
<dbReference type="CDD" id="cd02932">
    <property type="entry name" value="OYE_YqiM_FMN"/>
    <property type="match status" value="1"/>
</dbReference>
<dbReference type="PANTHER" id="PTHR43303:SF4">
    <property type="entry name" value="NADPH DEHYDROGENASE C23G7.10C-RELATED"/>
    <property type="match status" value="1"/>
</dbReference>
<dbReference type="SUPFAM" id="SSF51395">
    <property type="entry name" value="FMN-linked oxidoreductases"/>
    <property type="match status" value="1"/>
</dbReference>
<dbReference type="RefSeq" id="WP_354660637.1">
    <property type="nucleotide sequence ID" value="NZ_JBEXAC010000001.1"/>
</dbReference>